<name>A0AAU9NLW6_9ASTR</name>
<proteinExistence type="predicted"/>
<accession>A0AAU9NLW6</accession>
<gene>
    <name evidence="1" type="ORF">LVIROSA_LOCUS25097</name>
</gene>
<evidence type="ECO:0000313" key="1">
    <source>
        <dbReference type="EMBL" id="CAH1438865.1"/>
    </source>
</evidence>
<keyword evidence="2" id="KW-1185">Reference proteome</keyword>
<dbReference type="AlphaFoldDB" id="A0AAU9NLW6"/>
<dbReference type="EMBL" id="CAKMRJ010004445">
    <property type="protein sequence ID" value="CAH1438865.1"/>
    <property type="molecule type" value="Genomic_DNA"/>
</dbReference>
<dbReference type="Proteomes" id="UP001157418">
    <property type="component" value="Unassembled WGS sequence"/>
</dbReference>
<sequence length="108" mass="12212">MHTFGLHRPPSGPVTAANPLCLQLLQNPEITTSGLTYAIDFKIGSRSRFRMSQLAPKHPEKINLILLLLLQLPNAQNLQVFASLVTESTIPKMEKLFTSVDRKPWTFW</sequence>
<organism evidence="1 2">
    <name type="scientific">Lactuca virosa</name>
    <dbReference type="NCBI Taxonomy" id="75947"/>
    <lineage>
        <taxon>Eukaryota</taxon>
        <taxon>Viridiplantae</taxon>
        <taxon>Streptophyta</taxon>
        <taxon>Embryophyta</taxon>
        <taxon>Tracheophyta</taxon>
        <taxon>Spermatophyta</taxon>
        <taxon>Magnoliopsida</taxon>
        <taxon>eudicotyledons</taxon>
        <taxon>Gunneridae</taxon>
        <taxon>Pentapetalae</taxon>
        <taxon>asterids</taxon>
        <taxon>campanulids</taxon>
        <taxon>Asterales</taxon>
        <taxon>Asteraceae</taxon>
        <taxon>Cichorioideae</taxon>
        <taxon>Cichorieae</taxon>
        <taxon>Lactucinae</taxon>
        <taxon>Lactuca</taxon>
    </lineage>
</organism>
<evidence type="ECO:0000313" key="2">
    <source>
        <dbReference type="Proteomes" id="UP001157418"/>
    </source>
</evidence>
<protein>
    <submittedName>
        <fullName evidence="1">Uncharacterized protein</fullName>
    </submittedName>
</protein>
<comment type="caution">
    <text evidence="1">The sequence shown here is derived from an EMBL/GenBank/DDBJ whole genome shotgun (WGS) entry which is preliminary data.</text>
</comment>
<reference evidence="1 2" key="1">
    <citation type="submission" date="2022-01" db="EMBL/GenBank/DDBJ databases">
        <authorList>
            <person name="Xiong W."/>
            <person name="Schranz E."/>
        </authorList>
    </citation>
    <scope>NUCLEOTIDE SEQUENCE [LARGE SCALE GENOMIC DNA]</scope>
</reference>